<evidence type="ECO:0000313" key="2">
    <source>
        <dbReference type="Proteomes" id="UP000772434"/>
    </source>
</evidence>
<reference evidence="1" key="1">
    <citation type="submission" date="2020-11" db="EMBL/GenBank/DDBJ databases">
        <authorList>
            <consortium name="DOE Joint Genome Institute"/>
            <person name="Ahrendt S."/>
            <person name="Riley R."/>
            <person name="Andreopoulos W."/>
            <person name="Labutti K."/>
            <person name="Pangilinan J."/>
            <person name="Ruiz-Duenas F.J."/>
            <person name="Barrasa J.M."/>
            <person name="Sanchez-Garcia M."/>
            <person name="Camarero S."/>
            <person name="Miyauchi S."/>
            <person name="Serrano A."/>
            <person name="Linde D."/>
            <person name="Babiker R."/>
            <person name="Drula E."/>
            <person name="Ayuso-Fernandez I."/>
            <person name="Pacheco R."/>
            <person name="Padilla G."/>
            <person name="Ferreira P."/>
            <person name="Barriuso J."/>
            <person name="Kellner H."/>
            <person name="Castanera R."/>
            <person name="Alfaro M."/>
            <person name="Ramirez L."/>
            <person name="Pisabarro A.G."/>
            <person name="Kuo A."/>
            <person name="Tritt A."/>
            <person name="Lipzen A."/>
            <person name="He G."/>
            <person name="Yan M."/>
            <person name="Ng V."/>
            <person name="Cullen D."/>
            <person name="Martin F."/>
            <person name="Rosso M.-N."/>
            <person name="Henrissat B."/>
            <person name="Hibbett D."/>
            <person name="Martinez A.T."/>
            <person name="Grigoriev I.V."/>
        </authorList>
    </citation>
    <scope>NUCLEOTIDE SEQUENCE</scope>
    <source>
        <strain evidence="1">AH 40177</strain>
    </source>
</reference>
<comment type="caution">
    <text evidence="1">The sequence shown here is derived from an EMBL/GenBank/DDBJ whole genome shotgun (WGS) entry which is preliminary data.</text>
</comment>
<protein>
    <submittedName>
        <fullName evidence="1">Uncharacterized protein</fullName>
    </submittedName>
</protein>
<sequence length="153" mass="17544">MSSDSENIEKSKNISKNIENNKKIENSDDIYRVFYDVNGTLERNPVIYRRDPADVEQTDISVYNVSAEDFKAIQIQAKRDSAVTLPTNGLIVDEDEIGKHCLVVLQDLYLLEFVQVGHMDERAQVRTLSQIKQHGHSVRFDKKRPKLVAKNVL</sequence>
<name>A0A9P5P936_9AGAR</name>
<gene>
    <name evidence="1" type="ORF">BDP27DRAFT_1370441</name>
</gene>
<keyword evidence="2" id="KW-1185">Reference proteome</keyword>
<evidence type="ECO:0000313" key="1">
    <source>
        <dbReference type="EMBL" id="KAF9060561.1"/>
    </source>
</evidence>
<dbReference type="AlphaFoldDB" id="A0A9P5P936"/>
<proteinExistence type="predicted"/>
<dbReference type="Proteomes" id="UP000772434">
    <property type="component" value="Unassembled WGS sequence"/>
</dbReference>
<organism evidence="1 2">
    <name type="scientific">Rhodocollybia butyracea</name>
    <dbReference type="NCBI Taxonomy" id="206335"/>
    <lineage>
        <taxon>Eukaryota</taxon>
        <taxon>Fungi</taxon>
        <taxon>Dikarya</taxon>
        <taxon>Basidiomycota</taxon>
        <taxon>Agaricomycotina</taxon>
        <taxon>Agaricomycetes</taxon>
        <taxon>Agaricomycetidae</taxon>
        <taxon>Agaricales</taxon>
        <taxon>Marasmiineae</taxon>
        <taxon>Omphalotaceae</taxon>
        <taxon>Rhodocollybia</taxon>
    </lineage>
</organism>
<accession>A0A9P5P936</accession>
<dbReference type="EMBL" id="JADNRY010000238">
    <property type="protein sequence ID" value="KAF9060561.1"/>
    <property type="molecule type" value="Genomic_DNA"/>
</dbReference>